<evidence type="ECO:0000256" key="1">
    <source>
        <dbReference type="ARBA" id="ARBA00022490"/>
    </source>
</evidence>
<dbReference type="Proteomes" id="UP000095280">
    <property type="component" value="Unplaced"/>
</dbReference>
<evidence type="ECO:0000313" key="6">
    <source>
        <dbReference type="Proteomes" id="UP000095280"/>
    </source>
</evidence>
<accession>A0A1I8FRA8</accession>
<feature type="compositionally biased region" description="Low complexity" evidence="5">
    <location>
        <begin position="507"/>
        <end position="525"/>
    </location>
</feature>
<name>A0A1I8FRA8_9PLAT</name>
<feature type="region of interest" description="Disordered" evidence="5">
    <location>
        <begin position="497"/>
        <end position="536"/>
    </location>
</feature>
<protein>
    <submittedName>
        <fullName evidence="7">DPPIV_N domain-containing protein</fullName>
    </submittedName>
</protein>
<dbReference type="GO" id="GO:0003723">
    <property type="term" value="F:RNA binding"/>
    <property type="evidence" value="ECO:0007669"/>
    <property type="project" value="UniProtKB-KW"/>
</dbReference>
<dbReference type="GO" id="GO:0005852">
    <property type="term" value="C:eukaryotic translation initiation factor 3 complex"/>
    <property type="evidence" value="ECO:0007669"/>
    <property type="project" value="InterPro"/>
</dbReference>
<feature type="region of interest" description="Disordered" evidence="5">
    <location>
        <begin position="262"/>
        <end position="286"/>
    </location>
</feature>
<proteinExistence type="predicted"/>
<keyword evidence="6" id="KW-1185">Reference proteome</keyword>
<dbReference type="AlphaFoldDB" id="A0A1I8FRA8"/>
<keyword evidence="3" id="KW-0694">RNA-binding</keyword>
<feature type="compositionally biased region" description="Acidic residues" evidence="5">
    <location>
        <begin position="266"/>
        <end position="278"/>
    </location>
</feature>
<dbReference type="InterPro" id="IPR007783">
    <property type="entry name" value="eIF3d"/>
</dbReference>
<keyword evidence="1" id="KW-0963">Cytoplasm</keyword>
<keyword evidence="2" id="KW-0396">Initiation factor</keyword>
<evidence type="ECO:0000256" key="2">
    <source>
        <dbReference type="ARBA" id="ARBA00022540"/>
    </source>
</evidence>
<dbReference type="WBParaSite" id="maker-unitig_43475-snap-gene-0.1-mRNA-1">
    <property type="protein sequence ID" value="maker-unitig_43475-snap-gene-0.1-mRNA-1"/>
    <property type="gene ID" value="maker-unitig_43475-snap-gene-0.1"/>
</dbReference>
<evidence type="ECO:0000256" key="4">
    <source>
        <dbReference type="ARBA" id="ARBA00022917"/>
    </source>
</evidence>
<organism evidence="6 7">
    <name type="scientific">Macrostomum lignano</name>
    <dbReference type="NCBI Taxonomy" id="282301"/>
    <lineage>
        <taxon>Eukaryota</taxon>
        <taxon>Metazoa</taxon>
        <taxon>Spiralia</taxon>
        <taxon>Lophotrochozoa</taxon>
        <taxon>Platyhelminthes</taxon>
        <taxon>Rhabditophora</taxon>
        <taxon>Macrostomorpha</taxon>
        <taxon>Macrostomida</taxon>
        <taxon>Macrostomidae</taxon>
        <taxon>Macrostomum</taxon>
    </lineage>
</organism>
<dbReference type="PANTHER" id="PTHR12399">
    <property type="entry name" value="EUKARYOTIC TRANSLATION INITIATION FACTOR 3 SUBUNIT 7"/>
    <property type="match status" value="1"/>
</dbReference>
<dbReference type="Pfam" id="PF05091">
    <property type="entry name" value="eIF-3_zeta"/>
    <property type="match status" value="1"/>
</dbReference>
<keyword evidence="4" id="KW-0648">Protein biosynthesis</keyword>
<sequence>CPPSRSRKLQRVNRVIHTVTTTLDPLAKERKGNVFVTDSILATLMCCTRSHYSWDIVVQKLGDTLFFDKREGSDFDLLTVHETAADQTLDDSANGLNRLRTWLWRPPSSTTTLASRCCATRILFVEDEEEEAEVASVGYRYRSWNLGGDKLNLVVRCEHDAVTQVCSACRVFFRLDCFNKPFGTFISSCIRNGPNEEVAVQTIKALNEFDPRPGAQFKSERVRSQINLSMENCWGAFSSPTASTWCLKDPNKQMIRLYDIPNNSFESDDEDEEGDDGQDEGRRARRRRQRLKSLIGPRTFEEPRWLALEPQSGSILIYNSRRAELFSFDENSKLSLKADLSASPLADKYRPRQITFSPLLGSVDLAVQPCAYGENTGYQATGTWTCDQGIGGVHRWRAVLEQPDRRPSIYALQPLASRAPSEAELWLIGHRALPAGGVANFDFERKGGGCLRPASLAFDSRLASSELDPARAALANSHAGRQATCLTCRAAARPRRIHLVSSNRGEAAQSSSASGESPPTSAPSSHPEQSAGWPTD</sequence>
<evidence type="ECO:0000256" key="5">
    <source>
        <dbReference type="SAM" id="MobiDB-lite"/>
    </source>
</evidence>
<dbReference type="PANTHER" id="PTHR12399:SF0">
    <property type="entry name" value="EUKARYOTIC TRANSLATION INITIATION FACTOR 3 SUBUNIT D"/>
    <property type="match status" value="1"/>
</dbReference>
<reference evidence="7" key="1">
    <citation type="submission" date="2016-11" db="UniProtKB">
        <authorList>
            <consortium name="WormBaseParasite"/>
        </authorList>
    </citation>
    <scope>IDENTIFICATION</scope>
</reference>
<evidence type="ECO:0000256" key="3">
    <source>
        <dbReference type="ARBA" id="ARBA00022884"/>
    </source>
</evidence>
<dbReference type="GO" id="GO:0003743">
    <property type="term" value="F:translation initiation factor activity"/>
    <property type="evidence" value="ECO:0007669"/>
    <property type="project" value="UniProtKB-KW"/>
</dbReference>
<evidence type="ECO:0000313" key="7">
    <source>
        <dbReference type="WBParaSite" id="maker-unitig_43475-snap-gene-0.1-mRNA-1"/>
    </source>
</evidence>